<dbReference type="PRINTS" id="PR00899">
    <property type="entry name" value="GPCRSTE3"/>
</dbReference>
<feature type="transmembrane region" description="Helical" evidence="10">
    <location>
        <begin position="32"/>
        <end position="51"/>
    </location>
</feature>
<evidence type="ECO:0000256" key="4">
    <source>
        <dbReference type="ARBA" id="ARBA00022692"/>
    </source>
</evidence>
<keyword evidence="9" id="KW-0807">Transducer</keyword>
<comment type="similarity">
    <text evidence="2">Belongs to the G-protein coupled receptor 4 family.</text>
</comment>
<dbReference type="InterPro" id="IPR001499">
    <property type="entry name" value="GPCR_STE3"/>
</dbReference>
<dbReference type="PRINTS" id="PR00901">
    <property type="entry name" value="PHEROMONEBAR"/>
</dbReference>
<evidence type="ECO:0000256" key="5">
    <source>
        <dbReference type="ARBA" id="ARBA00022989"/>
    </source>
</evidence>
<feature type="transmembrane region" description="Helical" evidence="10">
    <location>
        <begin position="113"/>
        <end position="134"/>
    </location>
</feature>
<proteinExistence type="inferred from homology"/>
<dbReference type="AlphaFoldDB" id="A0AAD6XT54"/>
<dbReference type="CDD" id="cd14966">
    <property type="entry name" value="7tmD_STE3"/>
    <property type="match status" value="1"/>
</dbReference>
<feature type="transmembrane region" description="Helical" evidence="10">
    <location>
        <begin position="205"/>
        <end position="228"/>
    </location>
</feature>
<evidence type="ECO:0000256" key="7">
    <source>
        <dbReference type="ARBA" id="ARBA00023136"/>
    </source>
</evidence>
<keyword evidence="4 10" id="KW-0812">Transmembrane</keyword>
<name>A0AAD6XT54_9AGAR</name>
<keyword evidence="7 10" id="KW-0472">Membrane</keyword>
<evidence type="ECO:0000256" key="10">
    <source>
        <dbReference type="SAM" id="Phobius"/>
    </source>
</evidence>
<evidence type="ECO:0000256" key="2">
    <source>
        <dbReference type="ARBA" id="ARBA00011085"/>
    </source>
</evidence>
<evidence type="ECO:0000313" key="11">
    <source>
        <dbReference type="EMBL" id="KAJ7085494.1"/>
    </source>
</evidence>
<dbReference type="PANTHER" id="PTHR28097:SF1">
    <property type="entry name" value="PHEROMONE A FACTOR RECEPTOR"/>
    <property type="match status" value="1"/>
</dbReference>
<feature type="transmembrane region" description="Helical" evidence="10">
    <location>
        <begin position="163"/>
        <end position="184"/>
    </location>
</feature>
<evidence type="ECO:0000256" key="3">
    <source>
        <dbReference type="ARBA" id="ARBA00022507"/>
    </source>
</evidence>
<accession>A0AAD6XT54</accession>
<evidence type="ECO:0000256" key="6">
    <source>
        <dbReference type="ARBA" id="ARBA00023040"/>
    </source>
</evidence>
<keyword evidence="12" id="KW-1185">Reference proteome</keyword>
<sequence>MGPSNAVFPAFAFIGFILSLVPLNFQLEAWNVGAVWYIFWTALSCMVQYFSSIVWENSTENSAPAWCDISIRIMMGASVGIPAAALCINRRLYYIASALPATVVSKQETRRAIIIDSFICGLFPVLYTGLQIVVQRHRYDILEDVGCVAALYNSPPTYFISSAWPLIISLNSAVYLSLSQWAFVGARATLGERLSAHKNLTPMRFMRLSGLAFVVLCLTVPLGLLTIATNATAVRISTEVSGDVAPFDFSLIAQIPRDIWAADYTNHLTVELTRWLGTICALVFFGFFGVAEEARANYARAYTIVSIAFWNTLARIGYTRPLPPLPSAPMTDAASIQLCTLRTYNISLPIRPASGTGSFADFNTPSSQHLSSADSVRKAQFGNPMTRSVAASELDTNELPMSYAPARPSSVLEGDWVPTKHGLYFRATTDTPEGTLIQAQGPPRVIERALPPTPKEPSAVPRGRKLI</sequence>
<comment type="caution">
    <text evidence="11">The sequence shown here is derived from an EMBL/GenBank/DDBJ whole genome shotgun (WGS) entry which is preliminary data.</text>
</comment>
<keyword evidence="3" id="KW-0589">Pheromone response</keyword>
<protein>
    <submittedName>
        <fullName evidence="11">Pheromone A receptor-domain-containing protein</fullName>
    </submittedName>
</protein>
<evidence type="ECO:0000313" key="12">
    <source>
        <dbReference type="Proteomes" id="UP001222325"/>
    </source>
</evidence>
<evidence type="ECO:0000256" key="8">
    <source>
        <dbReference type="ARBA" id="ARBA00023170"/>
    </source>
</evidence>
<dbReference type="Proteomes" id="UP001222325">
    <property type="component" value="Unassembled WGS sequence"/>
</dbReference>
<keyword evidence="8 11" id="KW-0675">Receptor</keyword>
<dbReference type="Pfam" id="PF02076">
    <property type="entry name" value="STE3"/>
    <property type="match status" value="1"/>
</dbReference>
<organism evidence="11 12">
    <name type="scientific">Mycena belliarum</name>
    <dbReference type="NCBI Taxonomy" id="1033014"/>
    <lineage>
        <taxon>Eukaryota</taxon>
        <taxon>Fungi</taxon>
        <taxon>Dikarya</taxon>
        <taxon>Basidiomycota</taxon>
        <taxon>Agaricomycotina</taxon>
        <taxon>Agaricomycetes</taxon>
        <taxon>Agaricomycetidae</taxon>
        <taxon>Agaricales</taxon>
        <taxon>Marasmiineae</taxon>
        <taxon>Mycenaceae</taxon>
        <taxon>Mycena</taxon>
    </lineage>
</organism>
<dbReference type="PANTHER" id="PTHR28097">
    <property type="entry name" value="PHEROMONE A FACTOR RECEPTOR"/>
    <property type="match status" value="1"/>
</dbReference>
<dbReference type="GO" id="GO:0000750">
    <property type="term" value="P:pheromone-dependent signal transduction involved in conjugation with cellular fusion"/>
    <property type="evidence" value="ECO:0007669"/>
    <property type="project" value="TreeGrafter"/>
</dbReference>
<feature type="transmembrane region" description="Helical" evidence="10">
    <location>
        <begin position="71"/>
        <end position="92"/>
    </location>
</feature>
<keyword evidence="6" id="KW-0297">G-protein coupled receptor</keyword>
<dbReference type="GO" id="GO:0005886">
    <property type="term" value="C:plasma membrane"/>
    <property type="evidence" value="ECO:0007669"/>
    <property type="project" value="TreeGrafter"/>
</dbReference>
<reference evidence="11" key="1">
    <citation type="submission" date="2023-03" db="EMBL/GenBank/DDBJ databases">
        <title>Massive genome expansion in bonnet fungi (Mycena s.s.) driven by repeated elements and novel gene families across ecological guilds.</title>
        <authorList>
            <consortium name="Lawrence Berkeley National Laboratory"/>
            <person name="Harder C.B."/>
            <person name="Miyauchi S."/>
            <person name="Viragh M."/>
            <person name="Kuo A."/>
            <person name="Thoen E."/>
            <person name="Andreopoulos B."/>
            <person name="Lu D."/>
            <person name="Skrede I."/>
            <person name="Drula E."/>
            <person name="Henrissat B."/>
            <person name="Morin E."/>
            <person name="Kohler A."/>
            <person name="Barry K."/>
            <person name="LaButti K."/>
            <person name="Morin E."/>
            <person name="Salamov A."/>
            <person name="Lipzen A."/>
            <person name="Mereny Z."/>
            <person name="Hegedus B."/>
            <person name="Baldrian P."/>
            <person name="Stursova M."/>
            <person name="Weitz H."/>
            <person name="Taylor A."/>
            <person name="Grigoriev I.V."/>
            <person name="Nagy L.G."/>
            <person name="Martin F."/>
            <person name="Kauserud H."/>
        </authorList>
    </citation>
    <scope>NUCLEOTIDE SEQUENCE</scope>
    <source>
        <strain evidence="11">CBHHK173m</strain>
    </source>
</reference>
<dbReference type="GO" id="GO:0004934">
    <property type="term" value="F:mating-type alpha-factor pheromone receptor activity"/>
    <property type="evidence" value="ECO:0007669"/>
    <property type="project" value="InterPro"/>
</dbReference>
<dbReference type="InterPro" id="IPR000481">
    <property type="entry name" value="GPCR_Pheromne_B_alpha_rcpt"/>
</dbReference>
<feature type="transmembrane region" description="Helical" evidence="10">
    <location>
        <begin position="6"/>
        <end position="25"/>
    </location>
</feature>
<evidence type="ECO:0000256" key="1">
    <source>
        <dbReference type="ARBA" id="ARBA00004141"/>
    </source>
</evidence>
<keyword evidence="5 10" id="KW-1133">Transmembrane helix</keyword>
<feature type="transmembrane region" description="Helical" evidence="10">
    <location>
        <begin position="272"/>
        <end position="291"/>
    </location>
</feature>
<evidence type="ECO:0000256" key="9">
    <source>
        <dbReference type="ARBA" id="ARBA00023224"/>
    </source>
</evidence>
<dbReference type="EMBL" id="JARJCN010000034">
    <property type="protein sequence ID" value="KAJ7085494.1"/>
    <property type="molecule type" value="Genomic_DNA"/>
</dbReference>
<gene>
    <name evidence="11" type="ORF">B0H15DRAFT_783004</name>
</gene>
<comment type="subcellular location">
    <subcellularLocation>
        <location evidence="1">Membrane</location>
        <topology evidence="1">Multi-pass membrane protein</topology>
    </subcellularLocation>
</comment>